<comment type="caution">
    <text evidence="1">The sequence shown here is derived from an EMBL/GenBank/DDBJ whole genome shotgun (WGS) entry which is preliminary data.</text>
</comment>
<dbReference type="Proteomes" id="UP000064029">
    <property type="component" value="Unassembled WGS sequence"/>
</dbReference>
<evidence type="ECO:0000313" key="2">
    <source>
        <dbReference type="Proteomes" id="UP000064029"/>
    </source>
</evidence>
<dbReference type="EMBL" id="LOXM01000180">
    <property type="protein sequence ID" value="KVG61856.1"/>
    <property type="molecule type" value="Genomic_DNA"/>
</dbReference>
<accession>A0A103R5Z9</accession>
<dbReference type="Pfam" id="PF06314">
    <property type="entry name" value="ADC"/>
    <property type="match status" value="1"/>
</dbReference>
<dbReference type="GO" id="GO:0016829">
    <property type="term" value="F:lyase activity"/>
    <property type="evidence" value="ECO:0007669"/>
    <property type="project" value="InterPro"/>
</dbReference>
<organism evidence="1 2">
    <name type="scientific">Burkholderia ubonensis</name>
    <dbReference type="NCBI Taxonomy" id="101571"/>
    <lineage>
        <taxon>Bacteria</taxon>
        <taxon>Pseudomonadati</taxon>
        <taxon>Pseudomonadota</taxon>
        <taxon>Betaproteobacteria</taxon>
        <taxon>Burkholderiales</taxon>
        <taxon>Burkholderiaceae</taxon>
        <taxon>Burkholderia</taxon>
        <taxon>Burkholderia cepacia complex</taxon>
    </lineage>
</organism>
<dbReference type="RefSeq" id="WP_059754889.1">
    <property type="nucleotide sequence ID" value="NZ_CP013416.1"/>
</dbReference>
<dbReference type="InterPro" id="IPR023375">
    <property type="entry name" value="ADC_dom_sf"/>
</dbReference>
<gene>
    <name evidence="1" type="ORF">WJ33_30660</name>
</gene>
<evidence type="ECO:0000313" key="1">
    <source>
        <dbReference type="EMBL" id="KVG61856.1"/>
    </source>
</evidence>
<reference evidence="1 2" key="1">
    <citation type="submission" date="2015-11" db="EMBL/GenBank/DDBJ databases">
        <title>Expanding the genomic diversity of Burkholderia species for the development of highly accurate diagnostics.</title>
        <authorList>
            <person name="Sahl J."/>
            <person name="Keim P."/>
            <person name="Wagner D."/>
        </authorList>
    </citation>
    <scope>NUCLEOTIDE SEQUENCE [LARGE SCALE GENOMIC DNA]</scope>
    <source>
        <strain evidence="1 2">MSMB2036</strain>
    </source>
</reference>
<dbReference type="InterPro" id="IPR010451">
    <property type="entry name" value="Acetoacetate_decarboxylase"/>
</dbReference>
<proteinExistence type="predicted"/>
<name>A0A103R5Z9_9BURK</name>
<dbReference type="AlphaFoldDB" id="A0A103R5Z9"/>
<sequence length="274" mass="30336">MAYTFEKGRIYRMPTHFGPAPGPRQVPDALAGDPHRNPTRMTVSASFLTDAARLERHLPERFTLAGEPVVTVEFHYLTGIDWLAGRGYTMVHVSWPAIFAGTRDRAAGKFLAAVWENLADPIITGRDEIGHPKLYADVAAPRHFNGEQHCEASWMGFRFLELGVAGLREPAADTPPPARLDGTLMLKYTPRTGDWGETELCQVTLTPVHDPYVTVDRRHVGDARVRFNVASWSDLPTMAHVVNALAELPIVEMRGGSIVHAHGGKPYLDQRVLS</sequence>
<evidence type="ECO:0008006" key="3">
    <source>
        <dbReference type="Google" id="ProtNLM"/>
    </source>
</evidence>
<dbReference type="SUPFAM" id="SSF160104">
    <property type="entry name" value="Acetoacetate decarboxylase-like"/>
    <property type="match status" value="1"/>
</dbReference>
<dbReference type="Gene3D" id="2.40.400.10">
    <property type="entry name" value="Acetoacetate decarboxylase-like"/>
    <property type="match status" value="1"/>
</dbReference>
<protein>
    <recommendedName>
        <fullName evidence="3">Acetoacetate decarboxylase</fullName>
    </recommendedName>
</protein>
<dbReference type="OrthoDB" id="4271203at2"/>